<dbReference type="PANTHER" id="PTHR30212">
    <property type="entry name" value="PROTEIN YIIM"/>
    <property type="match status" value="1"/>
</dbReference>
<name>A0A2A6DZ02_9BACL</name>
<feature type="domain" description="MOSC" evidence="2">
    <location>
        <begin position="17"/>
        <end position="151"/>
    </location>
</feature>
<dbReference type="GO" id="GO:0030170">
    <property type="term" value="F:pyridoxal phosphate binding"/>
    <property type="evidence" value="ECO:0007669"/>
    <property type="project" value="InterPro"/>
</dbReference>
<evidence type="ECO:0000256" key="1">
    <source>
        <dbReference type="SAM" id="MobiDB-lite"/>
    </source>
</evidence>
<dbReference type="InterPro" id="IPR005163">
    <property type="entry name" value="Tri_helical_YiiM-like"/>
</dbReference>
<reference evidence="3 4" key="1">
    <citation type="submission" date="2016-12" db="EMBL/GenBank/DDBJ databases">
        <title>Candidatus Reconcilibacillus cellulovorans genome.</title>
        <authorList>
            <person name="Kolinko S."/>
            <person name="Wu Y.-W."/>
            <person name="Tachea F."/>
            <person name="Denzel E."/>
            <person name="Hiras J."/>
            <person name="Baecker N."/>
            <person name="Chan L.J."/>
            <person name="Eichorst S.A."/>
            <person name="Frey D."/>
            <person name="Adams P.D."/>
            <person name="Pray T."/>
            <person name="Tanjore D."/>
            <person name="Petzold C.J."/>
            <person name="Gladden J.M."/>
            <person name="Simmons B.A."/>
            <person name="Singer S.W."/>
        </authorList>
    </citation>
    <scope>NUCLEOTIDE SEQUENCE [LARGE SCALE GENOMIC DNA]</scope>
    <source>
        <strain evidence="3">JTherm</strain>
    </source>
</reference>
<evidence type="ECO:0000313" key="3">
    <source>
        <dbReference type="EMBL" id="PDO09922.1"/>
    </source>
</evidence>
<dbReference type="PROSITE" id="PS51340">
    <property type="entry name" value="MOSC"/>
    <property type="match status" value="1"/>
</dbReference>
<sequence length="207" mass="23119">MEVVRGGETYRTAIGKRPVSGPVRLSELGFDGDEQADTENHGGPDKAVCVYSHAHYPYWERELGMTLPFGAFGENVTVADLREEDVRIGDVFRLGSALVQISQPRRPCYKLGDRFGRSDLPLLVERTGYTGFYMRVLEEGIVAPEDMMRLERRGRSGITVAFAGEVLFRRREDADAIRTLLEAEALAESVRRSLEARLWKLVAAGLA</sequence>
<dbReference type="Gene3D" id="2.40.33.20">
    <property type="entry name" value="PK beta-barrel domain-like"/>
    <property type="match status" value="1"/>
</dbReference>
<dbReference type="GO" id="GO:0030151">
    <property type="term" value="F:molybdenum ion binding"/>
    <property type="evidence" value="ECO:0007669"/>
    <property type="project" value="InterPro"/>
</dbReference>
<evidence type="ECO:0000313" key="4">
    <source>
        <dbReference type="Proteomes" id="UP000243688"/>
    </source>
</evidence>
<comment type="caution">
    <text evidence="3">The sequence shown here is derived from an EMBL/GenBank/DDBJ whole genome shotgun (WGS) entry which is preliminary data.</text>
</comment>
<dbReference type="Pfam" id="PF03475">
    <property type="entry name" value="YiiM_3-alpha"/>
    <property type="match status" value="1"/>
</dbReference>
<dbReference type="AlphaFoldDB" id="A0A2A6DZ02"/>
<dbReference type="GO" id="GO:0003824">
    <property type="term" value="F:catalytic activity"/>
    <property type="evidence" value="ECO:0007669"/>
    <property type="project" value="InterPro"/>
</dbReference>
<dbReference type="Proteomes" id="UP000243688">
    <property type="component" value="Unassembled WGS sequence"/>
</dbReference>
<organism evidence="3 4">
    <name type="scientific">Candidatus Reconcilbacillus cellulovorans</name>
    <dbReference type="NCBI Taxonomy" id="1906605"/>
    <lineage>
        <taxon>Bacteria</taxon>
        <taxon>Bacillati</taxon>
        <taxon>Bacillota</taxon>
        <taxon>Bacilli</taxon>
        <taxon>Bacillales</taxon>
        <taxon>Paenibacillaceae</taxon>
        <taxon>Candidatus Reconcilbacillus</taxon>
    </lineage>
</organism>
<protein>
    <recommendedName>
        <fullName evidence="2">MOSC domain-containing protein</fullName>
    </recommendedName>
</protein>
<dbReference type="EMBL" id="MOXJ01000024">
    <property type="protein sequence ID" value="PDO09922.1"/>
    <property type="molecule type" value="Genomic_DNA"/>
</dbReference>
<accession>A0A2A6DZ02</accession>
<dbReference type="SUPFAM" id="SSF50800">
    <property type="entry name" value="PK beta-barrel domain-like"/>
    <property type="match status" value="1"/>
</dbReference>
<proteinExistence type="predicted"/>
<dbReference type="InterPro" id="IPR052353">
    <property type="entry name" value="Benzoxazolinone_Detox_Enz"/>
</dbReference>
<dbReference type="PANTHER" id="PTHR30212:SF4">
    <property type="entry name" value="MOSC DOMAIN-CONTAINING PROTEIN"/>
    <property type="match status" value="1"/>
</dbReference>
<dbReference type="InterPro" id="IPR011037">
    <property type="entry name" value="Pyrv_Knase-like_insert_dom_sf"/>
</dbReference>
<dbReference type="Pfam" id="PF03473">
    <property type="entry name" value="MOSC"/>
    <property type="match status" value="1"/>
</dbReference>
<feature type="region of interest" description="Disordered" evidence="1">
    <location>
        <begin position="25"/>
        <end position="44"/>
    </location>
</feature>
<gene>
    <name evidence="3" type="ORF">BLM47_10085</name>
</gene>
<evidence type="ECO:0000259" key="2">
    <source>
        <dbReference type="PROSITE" id="PS51340"/>
    </source>
</evidence>
<dbReference type="InterPro" id="IPR005302">
    <property type="entry name" value="MoCF_Sase_C"/>
</dbReference>